<name>A0ABY4E8Y6_VITST</name>
<keyword evidence="2" id="KW-0813">Transport</keyword>
<keyword evidence="8" id="KW-1185">Reference proteome</keyword>
<evidence type="ECO:0000256" key="5">
    <source>
        <dbReference type="ARBA" id="ARBA00023136"/>
    </source>
</evidence>
<sequence length="408" mass="44737">MLQYPQTRAHSVWYFFCSLYITQYIGIGFISVALIAILRQQGYSLSQLAMVQLMALPAALKFLWAPVIDSWGHTSRAHYKNWLLLAQASMVLTLFGAGFLQPAVHLHALLLVLFCFAILTATQDLALDALSCKVFTVNQRASVSLLQVGCGLIGNMIGGGLVLILYPDWGWKMCLMVMAVLTSLAWLQLVFFPEPSAAKIQTNTLYHSAKQWFAVWKGNRGWLILLLLYPFGFMPIFSILTPNLVDHGWALPDIGFAIKVFGSLVGIGAVVLAKFWFQRHSRVRNVQNASLLQAVCLVALIPPALGFTGRLWVYVGVFGYFISLPLLYASITAVMMDKASQTDAPATAYTIQNALPMLVAFIAAALSMSLAQHFGYAFVAILAVTCSATAAVLSRFVLSSLSSKPHES</sequence>
<feature type="transmembrane region" description="Helical" evidence="6">
    <location>
        <begin position="222"/>
        <end position="242"/>
    </location>
</feature>
<keyword evidence="3 6" id="KW-0812">Transmembrane</keyword>
<organism evidence="7 8">
    <name type="scientific">Vitreoscilla stercoraria</name>
    <dbReference type="NCBI Taxonomy" id="61"/>
    <lineage>
        <taxon>Bacteria</taxon>
        <taxon>Pseudomonadati</taxon>
        <taxon>Pseudomonadota</taxon>
        <taxon>Betaproteobacteria</taxon>
        <taxon>Neisseriales</taxon>
        <taxon>Neisseriaceae</taxon>
        <taxon>Vitreoscilla</taxon>
    </lineage>
</organism>
<dbReference type="SUPFAM" id="SSF103473">
    <property type="entry name" value="MFS general substrate transporter"/>
    <property type="match status" value="1"/>
</dbReference>
<keyword evidence="5 6" id="KW-0472">Membrane</keyword>
<feature type="transmembrane region" description="Helical" evidence="6">
    <location>
        <begin position="374"/>
        <end position="398"/>
    </location>
</feature>
<dbReference type="EMBL" id="CP091512">
    <property type="protein sequence ID" value="UOO91380.1"/>
    <property type="molecule type" value="Genomic_DNA"/>
</dbReference>
<evidence type="ECO:0000256" key="4">
    <source>
        <dbReference type="ARBA" id="ARBA00022989"/>
    </source>
</evidence>
<evidence type="ECO:0000256" key="1">
    <source>
        <dbReference type="ARBA" id="ARBA00004141"/>
    </source>
</evidence>
<dbReference type="RefSeq" id="WP_019959377.1">
    <property type="nucleotide sequence ID" value="NZ_CP091512.1"/>
</dbReference>
<evidence type="ECO:0000256" key="2">
    <source>
        <dbReference type="ARBA" id="ARBA00022448"/>
    </source>
</evidence>
<dbReference type="Proteomes" id="UP000832034">
    <property type="component" value="Chromosome"/>
</dbReference>
<dbReference type="Pfam" id="PF07690">
    <property type="entry name" value="MFS_1"/>
    <property type="match status" value="1"/>
</dbReference>
<feature type="transmembrane region" description="Helical" evidence="6">
    <location>
        <begin position="254"/>
        <end position="277"/>
    </location>
</feature>
<feature type="transmembrane region" description="Helical" evidence="6">
    <location>
        <begin position="346"/>
        <end position="368"/>
    </location>
</feature>
<dbReference type="InterPro" id="IPR036259">
    <property type="entry name" value="MFS_trans_sf"/>
</dbReference>
<evidence type="ECO:0000256" key="6">
    <source>
        <dbReference type="SAM" id="Phobius"/>
    </source>
</evidence>
<feature type="transmembrane region" description="Helical" evidence="6">
    <location>
        <begin position="311"/>
        <end position="334"/>
    </location>
</feature>
<keyword evidence="4 6" id="KW-1133">Transmembrane helix</keyword>
<gene>
    <name evidence="7" type="ORF">LVJ81_06790</name>
</gene>
<evidence type="ECO:0000313" key="7">
    <source>
        <dbReference type="EMBL" id="UOO91380.1"/>
    </source>
</evidence>
<protein>
    <submittedName>
        <fullName evidence="7">MFS transporter</fullName>
    </submittedName>
</protein>
<dbReference type="InterPro" id="IPR004752">
    <property type="entry name" value="AmpG_permease/AT-1"/>
</dbReference>
<comment type="subcellular location">
    <subcellularLocation>
        <location evidence="1">Membrane</location>
        <topology evidence="1">Multi-pass membrane protein</topology>
    </subcellularLocation>
</comment>
<accession>A0ABY4E8Y6</accession>
<evidence type="ECO:0000256" key="3">
    <source>
        <dbReference type="ARBA" id="ARBA00022692"/>
    </source>
</evidence>
<dbReference type="PANTHER" id="PTHR12778:SF10">
    <property type="entry name" value="MAJOR FACILITATOR SUPERFAMILY DOMAIN-CONTAINING PROTEIN 3"/>
    <property type="match status" value="1"/>
</dbReference>
<feature type="transmembrane region" description="Helical" evidence="6">
    <location>
        <begin position="142"/>
        <end position="164"/>
    </location>
</feature>
<feature type="transmembrane region" description="Helical" evidence="6">
    <location>
        <begin position="12"/>
        <end position="37"/>
    </location>
</feature>
<reference evidence="7" key="1">
    <citation type="submission" date="2021-12" db="EMBL/GenBank/DDBJ databases">
        <authorList>
            <person name="Veyrier F.J."/>
        </authorList>
    </citation>
    <scope>NUCLEOTIDE SEQUENCE</scope>
    <source>
        <strain evidence="7">SAG 1488-6</strain>
    </source>
</reference>
<feature type="transmembrane region" description="Helical" evidence="6">
    <location>
        <begin position="170"/>
        <end position="192"/>
    </location>
</feature>
<reference evidence="7" key="2">
    <citation type="journal article" date="2022" name="Res Sq">
        <title>Evolution of multicellular longitudinally dividing oral cavity symbionts (Neisseriaceae).</title>
        <authorList>
            <person name="Nyongesa S."/>
            <person name="Weber P."/>
            <person name="Bernet E."/>
            <person name="Pullido F."/>
            <person name="Nieckarz M."/>
            <person name="Delaby M."/>
            <person name="Nieves C."/>
            <person name="Viehboeck T."/>
            <person name="Krause N."/>
            <person name="Rivera-Millot A."/>
            <person name="Nakamura A."/>
            <person name="Vischer N."/>
            <person name="VanNieuwenhze M."/>
            <person name="Brun Y."/>
            <person name="Cava F."/>
            <person name="Bulgheresi S."/>
            <person name="Veyrier F."/>
        </authorList>
    </citation>
    <scope>NUCLEOTIDE SEQUENCE</scope>
    <source>
        <strain evidence="7">SAG 1488-6</strain>
    </source>
</reference>
<feature type="transmembrane region" description="Helical" evidence="6">
    <location>
        <begin position="81"/>
        <end position="100"/>
    </location>
</feature>
<dbReference type="PANTHER" id="PTHR12778">
    <property type="entry name" value="SOLUTE CARRIER FAMILY 33 ACETYL-COA TRANSPORTER -RELATED"/>
    <property type="match status" value="1"/>
</dbReference>
<feature type="transmembrane region" description="Helical" evidence="6">
    <location>
        <begin position="106"/>
        <end position="130"/>
    </location>
</feature>
<dbReference type="InterPro" id="IPR011701">
    <property type="entry name" value="MFS"/>
</dbReference>
<dbReference type="Gene3D" id="1.20.1250.20">
    <property type="entry name" value="MFS general substrate transporter like domains"/>
    <property type="match status" value="1"/>
</dbReference>
<feature type="transmembrane region" description="Helical" evidence="6">
    <location>
        <begin position="49"/>
        <end position="69"/>
    </location>
</feature>
<proteinExistence type="predicted"/>
<evidence type="ECO:0000313" key="8">
    <source>
        <dbReference type="Proteomes" id="UP000832034"/>
    </source>
</evidence>